<evidence type="ECO:0000259" key="5">
    <source>
        <dbReference type="PROSITE" id="PS50069"/>
    </source>
</evidence>
<dbReference type="SUPFAM" id="SSF75632">
    <property type="entry name" value="Cullin homology domain"/>
    <property type="match status" value="1"/>
</dbReference>
<comment type="similarity">
    <text evidence="1 2 3">Belongs to the cullin family.</text>
</comment>
<dbReference type="SMART" id="SM00182">
    <property type="entry name" value="CULLIN"/>
    <property type="match status" value="1"/>
</dbReference>
<dbReference type="HOGENOM" id="CLU_335858_0_0_1"/>
<dbReference type="InterPro" id="IPR036390">
    <property type="entry name" value="WH_DNA-bd_sf"/>
</dbReference>
<feature type="region of interest" description="Disordered" evidence="4">
    <location>
        <begin position="737"/>
        <end position="760"/>
    </location>
</feature>
<dbReference type="KEGG" id="ctp:CTRG_04267"/>
<dbReference type="InterPro" id="IPR036317">
    <property type="entry name" value="Cullin_homology_sf"/>
</dbReference>
<dbReference type="InterPro" id="IPR036388">
    <property type="entry name" value="WH-like_DNA-bd_sf"/>
</dbReference>
<dbReference type="Pfam" id="PF10557">
    <property type="entry name" value="Cullin_Nedd8"/>
    <property type="match status" value="1"/>
</dbReference>
<dbReference type="Gene3D" id="3.30.230.130">
    <property type="entry name" value="Cullin, Chain C, Domain 2"/>
    <property type="match status" value="1"/>
</dbReference>
<dbReference type="GO" id="GO:0006511">
    <property type="term" value="P:ubiquitin-dependent protein catabolic process"/>
    <property type="evidence" value="ECO:0007669"/>
    <property type="project" value="InterPro"/>
</dbReference>
<dbReference type="InterPro" id="IPR016158">
    <property type="entry name" value="Cullin_homology"/>
</dbReference>
<dbReference type="InterPro" id="IPR059120">
    <property type="entry name" value="Cullin-like_AB"/>
</dbReference>
<dbReference type="SUPFAM" id="SSF46785">
    <property type="entry name" value="Winged helix' DNA-binding domain"/>
    <property type="match status" value="1"/>
</dbReference>
<dbReference type="OrthoDB" id="27073at2759"/>
<dbReference type="Pfam" id="PF26557">
    <property type="entry name" value="Cullin_AB"/>
    <property type="match status" value="1"/>
</dbReference>
<gene>
    <name evidence="6" type="ORF">CTRG_04267</name>
</gene>
<reference evidence="6 7" key="1">
    <citation type="journal article" date="2009" name="Nature">
        <title>Evolution of pathogenicity and sexual reproduction in eight Candida genomes.</title>
        <authorList>
            <person name="Butler G."/>
            <person name="Rasmussen M.D."/>
            <person name="Lin M.F."/>
            <person name="Santos M.A."/>
            <person name="Sakthikumar S."/>
            <person name="Munro C.A."/>
            <person name="Rheinbay E."/>
            <person name="Grabherr M."/>
            <person name="Forche A."/>
            <person name="Reedy J.L."/>
            <person name="Agrafioti I."/>
            <person name="Arnaud M.B."/>
            <person name="Bates S."/>
            <person name="Brown A.J."/>
            <person name="Brunke S."/>
            <person name="Costanzo M.C."/>
            <person name="Fitzpatrick D.A."/>
            <person name="de Groot P.W."/>
            <person name="Harris D."/>
            <person name="Hoyer L.L."/>
            <person name="Hube B."/>
            <person name="Klis F.M."/>
            <person name="Kodira C."/>
            <person name="Lennard N."/>
            <person name="Logue M.E."/>
            <person name="Martin R."/>
            <person name="Neiman A.M."/>
            <person name="Nikolaou E."/>
            <person name="Quail M.A."/>
            <person name="Quinn J."/>
            <person name="Santos M.C."/>
            <person name="Schmitzberger F.F."/>
            <person name="Sherlock G."/>
            <person name="Shah P."/>
            <person name="Silverstein K.A."/>
            <person name="Skrzypek M.S."/>
            <person name="Soll D."/>
            <person name="Staggs R."/>
            <person name="Stansfield I."/>
            <person name="Stumpf M.P."/>
            <person name="Sudbery P.E."/>
            <person name="Srikantha T."/>
            <person name="Zeng Q."/>
            <person name="Berman J."/>
            <person name="Berriman M."/>
            <person name="Heitman J."/>
            <person name="Gow N.A."/>
            <person name="Lorenz M.C."/>
            <person name="Birren B.W."/>
            <person name="Kellis M."/>
            <person name="Cuomo C.A."/>
        </authorList>
    </citation>
    <scope>NUCLEOTIDE SEQUENCE [LARGE SCALE GENOMIC DNA]</scope>
    <source>
        <strain evidence="7">ATCC MYA-3404 / T1</strain>
    </source>
</reference>
<dbReference type="PANTHER" id="PTHR11932">
    <property type="entry name" value="CULLIN"/>
    <property type="match status" value="1"/>
</dbReference>
<feature type="compositionally biased region" description="Low complexity" evidence="4">
    <location>
        <begin position="28"/>
        <end position="37"/>
    </location>
</feature>
<dbReference type="Gene3D" id="1.10.10.10">
    <property type="entry name" value="Winged helix-like DNA-binding domain superfamily/Winged helix DNA-binding domain"/>
    <property type="match status" value="1"/>
</dbReference>
<accession>C5MDG6</accession>
<evidence type="ECO:0000313" key="7">
    <source>
        <dbReference type="Proteomes" id="UP000002037"/>
    </source>
</evidence>
<dbReference type="SUPFAM" id="SSF74788">
    <property type="entry name" value="Cullin repeat-like"/>
    <property type="match status" value="1"/>
</dbReference>
<dbReference type="RefSeq" id="XP_002549970.1">
    <property type="nucleotide sequence ID" value="XM_002549924.1"/>
</dbReference>
<feature type="region of interest" description="Disordered" evidence="4">
    <location>
        <begin position="28"/>
        <end position="58"/>
    </location>
</feature>
<evidence type="ECO:0000256" key="2">
    <source>
        <dbReference type="PROSITE-ProRule" id="PRU00330"/>
    </source>
</evidence>
<feature type="domain" description="Cullin family profile" evidence="5">
    <location>
        <begin position="472"/>
        <end position="702"/>
    </location>
</feature>
<dbReference type="GO" id="GO:0031625">
    <property type="term" value="F:ubiquitin protein ligase binding"/>
    <property type="evidence" value="ECO:0007669"/>
    <property type="project" value="InterPro"/>
</dbReference>
<dbReference type="Proteomes" id="UP000002037">
    <property type="component" value="Unassembled WGS sequence"/>
</dbReference>
<dbReference type="InterPro" id="IPR045093">
    <property type="entry name" value="Cullin"/>
</dbReference>
<dbReference type="EMBL" id="GG692399">
    <property type="protein sequence ID" value="EER32596.1"/>
    <property type="molecule type" value="Genomic_DNA"/>
</dbReference>
<dbReference type="InterPro" id="IPR016159">
    <property type="entry name" value="Cullin_repeat-like_dom_sf"/>
</dbReference>
<keyword evidence="7" id="KW-1185">Reference proteome</keyword>
<evidence type="ECO:0000256" key="3">
    <source>
        <dbReference type="RuleBase" id="RU003829"/>
    </source>
</evidence>
<dbReference type="PROSITE" id="PS50069">
    <property type="entry name" value="CULLIN_2"/>
    <property type="match status" value="1"/>
</dbReference>
<dbReference type="eggNOG" id="KOG2167">
    <property type="taxonomic scope" value="Eukaryota"/>
</dbReference>
<dbReference type="Pfam" id="PF00888">
    <property type="entry name" value="Cullin"/>
    <property type="match status" value="1"/>
</dbReference>
<sequence>MSNSRSNNNQEVIADMLELNNTNSNTLSTVASVNSTTPAPPERSMSHLTSNTPSPRLYHRSVEDSLEPQESKRKKLNYPALSETHHIDSSEEIKVLNRLALSTIDAVLNDLPLEHSIAYLSNQFMKLCKSKHLQQNHLVNQINDKLQEDFSTRVKPQIEEFLETIQDPLEFCEKFLDLFDNWYRRVVTLNKVFIYLDTNYLAVHSTRIPLLQSAIKMFSDYTIGEDANISTHLKEQFNDLLSKWRESIILKEDGMNIDDHLYNMGVKFTKLMYQCHTSFVKEFELEVIESVVNHYRTLRQTWLVGNKTSINYIQQVFKAMNENIRFFSVSVDRDYFIKILFTKLRWVLIFENFNDLISKTIDYLISNPKSLSIIYGYCQHTEEDYGLNAMNTFAYQWEIYTKSSFQDIIGNHLKKKTTGYTVIHDLVSKFKFFENIVEQNFMNDQIGFKLRSSLTKSVNFSSNYKSFIIYQLAKYCDSYFRQKLNTSYEGFEESFLIVLKAIGEKSDLVDIYKRDVSKRMLFSSRFNEGDEFKLVTKLIEYLGPTDESHSLTVMFNDFLKSSSKYSNLVDIPKTNGLLSDSFKFEPLILTKKEWPDIPNNEDLSEFKLHHILQALLDNLTTKYHGIDSNFSVRQLDWSNYKLHQVTISATFKQGVKEITGNLLQISVILLFDEDNNGYTIDQIEELTGLNLGFLLKLLNSITTEKYKILLLKDGKYYFNDNFIDKSKSIKLPMIRETTSKGEQQQQQQRNQEEYQEQQQLAATIQANRDEEFKSCIVKLMKQEKQLDIHDLLNRSITFLQKKQSVDFSRLKVIIEKLIETEYLKRDDNDKNVLVYIP</sequence>
<dbReference type="InterPro" id="IPR001373">
    <property type="entry name" value="Cullin_N"/>
</dbReference>
<organism evidence="6 7">
    <name type="scientific">Candida tropicalis (strain ATCC MYA-3404 / T1)</name>
    <name type="common">Yeast</name>
    <dbReference type="NCBI Taxonomy" id="294747"/>
    <lineage>
        <taxon>Eukaryota</taxon>
        <taxon>Fungi</taxon>
        <taxon>Dikarya</taxon>
        <taxon>Ascomycota</taxon>
        <taxon>Saccharomycotina</taxon>
        <taxon>Pichiomycetes</taxon>
        <taxon>Debaryomycetaceae</taxon>
        <taxon>Candida/Lodderomyces clade</taxon>
        <taxon>Candida</taxon>
    </lineage>
</organism>
<evidence type="ECO:0000256" key="4">
    <source>
        <dbReference type="SAM" id="MobiDB-lite"/>
    </source>
</evidence>
<dbReference type="SMART" id="SM00884">
    <property type="entry name" value="Cullin_Nedd8"/>
    <property type="match status" value="1"/>
</dbReference>
<name>C5MDG6_CANTT</name>
<protein>
    <recommendedName>
        <fullName evidence="5">Cullin family profile domain-containing protein</fullName>
    </recommendedName>
</protein>
<dbReference type="Gene3D" id="1.20.1310.10">
    <property type="entry name" value="Cullin Repeats"/>
    <property type="match status" value="2"/>
</dbReference>
<dbReference type="STRING" id="294747.C5MDG6"/>
<evidence type="ECO:0000256" key="1">
    <source>
        <dbReference type="ARBA" id="ARBA00006019"/>
    </source>
</evidence>
<dbReference type="InterPro" id="IPR019559">
    <property type="entry name" value="Cullin_neddylation_domain"/>
</dbReference>
<dbReference type="AlphaFoldDB" id="C5MDG6"/>
<proteinExistence type="inferred from homology"/>
<dbReference type="GeneID" id="8298817"/>
<evidence type="ECO:0000313" key="6">
    <source>
        <dbReference type="EMBL" id="EER32596.1"/>
    </source>
</evidence>
<dbReference type="VEuPathDB" id="FungiDB:CTRG_04267"/>